<proteinExistence type="predicted"/>
<evidence type="ECO:0000313" key="3">
    <source>
        <dbReference type="EMBL" id="GAA5073565.1"/>
    </source>
</evidence>
<evidence type="ECO:0000256" key="2">
    <source>
        <dbReference type="SAM" id="Phobius"/>
    </source>
</evidence>
<feature type="transmembrane region" description="Helical" evidence="2">
    <location>
        <begin position="238"/>
        <end position="267"/>
    </location>
</feature>
<sequence>MGVHLLHGHTRRLAVPYLVIAVCFAVGAGLVAGALWPAGSVLDAPGYGFAATLLLGVGLYGSTHAIEPAEVRRSLGVVLVAVTFGVLLKAALIAAVMVLAFRRPEYLVLGIAVAQIDPLSVAATQDDPRVSARAKAILSIWASFDDPMTVLLTVYFSALALRLDHTGPAPGSALSDSADVLGGLLSNIALFAATLAAWWLIRLAYLLRPRTRRGGADRPAPPPAAPTAVPGRPLSLDVAALVLVAVLLAVAAHTALVLAVALAGLAVRLGRFAAVLEGAVAVAFLLAAAALGFLLSGGVLLYQGLVLGVAAFAAQFLVTLLIGRLLVRPGLSRADRAHLGLGQQNGITAILLALSLEPSFPGTVGVVGPAILTVNLLHYAFRWARADTWRWDAVRSWARARRTPDRPAGPAPGPARPYRRSPRRGKDRGRIRAR</sequence>
<accession>A0ABP9L8W4</accession>
<protein>
    <recommendedName>
        <fullName evidence="5">Cation/H+ exchanger domain-containing protein</fullName>
    </recommendedName>
</protein>
<evidence type="ECO:0008006" key="5">
    <source>
        <dbReference type="Google" id="ProtNLM"/>
    </source>
</evidence>
<comment type="caution">
    <text evidence="3">The sequence shown here is derived from an EMBL/GenBank/DDBJ whole genome shotgun (WGS) entry which is preliminary data.</text>
</comment>
<dbReference type="Proteomes" id="UP001500124">
    <property type="component" value="Unassembled WGS sequence"/>
</dbReference>
<feature type="transmembrane region" description="Helical" evidence="2">
    <location>
        <begin position="180"/>
        <end position="201"/>
    </location>
</feature>
<feature type="transmembrane region" description="Helical" evidence="2">
    <location>
        <begin position="362"/>
        <end position="381"/>
    </location>
</feature>
<keyword evidence="2" id="KW-1133">Transmembrane helix</keyword>
<keyword evidence="2" id="KW-0472">Membrane</keyword>
<reference evidence="4" key="1">
    <citation type="journal article" date="2019" name="Int. J. Syst. Evol. Microbiol.">
        <title>The Global Catalogue of Microorganisms (GCM) 10K type strain sequencing project: providing services to taxonomists for standard genome sequencing and annotation.</title>
        <authorList>
            <consortium name="The Broad Institute Genomics Platform"/>
            <consortium name="The Broad Institute Genome Sequencing Center for Infectious Disease"/>
            <person name="Wu L."/>
            <person name="Ma J."/>
        </authorList>
    </citation>
    <scope>NUCLEOTIDE SEQUENCE [LARGE SCALE GENOMIC DNA]</scope>
    <source>
        <strain evidence="4">JCM 18410</strain>
    </source>
</reference>
<feature type="transmembrane region" description="Helical" evidence="2">
    <location>
        <begin position="14"/>
        <end position="38"/>
    </location>
</feature>
<evidence type="ECO:0000313" key="4">
    <source>
        <dbReference type="Proteomes" id="UP001500124"/>
    </source>
</evidence>
<gene>
    <name evidence="3" type="ORF">GCM10023336_61010</name>
</gene>
<feature type="transmembrane region" description="Helical" evidence="2">
    <location>
        <begin position="75"/>
        <end position="101"/>
    </location>
</feature>
<feature type="transmembrane region" description="Helical" evidence="2">
    <location>
        <begin position="274"/>
        <end position="295"/>
    </location>
</feature>
<organism evidence="3 4">
    <name type="scientific">Streptomyces similanensis</name>
    <dbReference type="NCBI Taxonomy" id="1274988"/>
    <lineage>
        <taxon>Bacteria</taxon>
        <taxon>Bacillati</taxon>
        <taxon>Actinomycetota</taxon>
        <taxon>Actinomycetes</taxon>
        <taxon>Kitasatosporales</taxon>
        <taxon>Streptomycetaceae</taxon>
        <taxon>Streptomyces</taxon>
    </lineage>
</organism>
<feature type="compositionally biased region" description="Basic residues" evidence="1">
    <location>
        <begin position="417"/>
        <end position="434"/>
    </location>
</feature>
<keyword evidence="4" id="KW-1185">Reference proteome</keyword>
<keyword evidence="2" id="KW-0812">Transmembrane</keyword>
<feature type="transmembrane region" description="Helical" evidence="2">
    <location>
        <begin position="44"/>
        <end position="63"/>
    </location>
</feature>
<name>A0ABP9L8W4_9ACTN</name>
<dbReference type="EMBL" id="BAABKC010000106">
    <property type="protein sequence ID" value="GAA5073565.1"/>
    <property type="molecule type" value="Genomic_DNA"/>
</dbReference>
<feature type="region of interest" description="Disordered" evidence="1">
    <location>
        <begin position="402"/>
        <end position="434"/>
    </location>
</feature>
<evidence type="ECO:0000256" key="1">
    <source>
        <dbReference type="SAM" id="MobiDB-lite"/>
    </source>
</evidence>
<feature type="transmembrane region" description="Helical" evidence="2">
    <location>
        <begin position="301"/>
        <end position="327"/>
    </location>
</feature>